<proteinExistence type="predicted"/>
<protein>
    <submittedName>
        <fullName evidence="2">DUF1285 domain-containing protein</fullName>
    </submittedName>
</protein>
<sequence>MDNMVPITISKDGEWYYGNSRMFRLDIVTLLANHLEKDENGNYHIIYQEQVYPVTVEETPFFARRLLSVNAESLILQLADGRTETISAQSLVVNNNIPYGEFKWAHDTKFSRQALWDLSDYMEEGTDGQVMLKLKDKAYRL</sequence>
<dbReference type="RefSeq" id="WP_366923507.1">
    <property type="nucleotide sequence ID" value="NZ_CP121694.1"/>
</dbReference>
<keyword evidence="3" id="KW-1185">Reference proteome</keyword>
<dbReference type="InterPro" id="IPR048341">
    <property type="entry name" value="DUF1285_N"/>
</dbReference>
<name>A0AAU0UH62_9FIRM</name>
<dbReference type="KEGG" id="dbc:MFMK1_000401"/>
<feature type="domain" description="DUF1285" evidence="1">
    <location>
        <begin position="4"/>
        <end position="57"/>
    </location>
</feature>
<gene>
    <name evidence="2" type="ORF">MFMK1_000401</name>
</gene>
<evidence type="ECO:0000313" key="3">
    <source>
        <dbReference type="Proteomes" id="UP001329915"/>
    </source>
</evidence>
<dbReference type="EMBL" id="CP121694">
    <property type="protein sequence ID" value="WRO20618.1"/>
    <property type="molecule type" value="Genomic_DNA"/>
</dbReference>
<organism evidence="2 3">
    <name type="scientific">Metallumcola ferriviriculae</name>
    <dbReference type="NCBI Taxonomy" id="3039180"/>
    <lineage>
        <taxon>Bacteria</taxon>
        <taxon>Bacillati</taxon>
        <taxon>Bacillota</taxon>
        <taxon>Clostridia</taxon>
        <taxon>Neomoorellales</taxon>
        <taxon>Desulfitibacteraceae</taxon>
        <taxon>Metallumcola</taxon>
    </lineage>
</organism>
<dbReference type="Proteomes" id="UP001329915">
    <property type="component" value="Chromosome"/>
</dbReference>
<accession>A0AAU0UH62</accession>
<dbReference type="Pfam" id="PF06938">
    <property type="entry name" value="DUF1285_N"/>
    <property type="match status" value="1"/>
</dbReference>
<evidence type="ECO:0000259" key="1">
    <source>
        <dbReference type="Pfam" id="PF06938"/>
    </source>
</evidence>
<reference evidence="2 3" key="1">
    <citation type="submission" date="2023-04" db="EMBL/GenBank/DDBJ databases">
        <authorList>
            <person name="Hsu D."/>
        </authorList>
    </citation>
    <scope>NUCLEOTIDE SEQUENCE [LARGE SCALE GENOMIC DNA]</scope>
    <source>
        <strain evidence="2 3">MK1</strain>
    </source>
</reference>
<evidence type="ECO:0000313" key="2">
    <source>
        <dbReference type="EMBL" id="WRO20618.1"/>
    </source>
</evidence>
<dbReference type="Gene3D" id="3.10.540.10">
    <property type="entry name" value="duf1285 like domain"/>
    <property type="match status" value="1"/>
</dbReference>
<dbReference type="AlphaFoldDB" id="A0AAU0UH62"/>